<feature type="transmembrane region" description="Helical" evidence="6">
    <location>
        <begin position="101"/>
        <end position="121"/>
    </location>
</feature>
<evidence type="ECO:0000256" key="6">
    <source>
        <dbReference type="SAM" id="Phobius"/>
    </source>
</evidence>
<evidence type="ECO:0000256" key="1">
    <source>
        <dbReference type="ARBA" id="ARBA00004141"/>
    </source>
</evidence>
<dbReference type="Pfam" id="PF07690">
    <property type="entry name" value="MFS_1"/>
    <property type="match status" value="1"/>
</dbReference>
<reference evidence="9 10" key="1">
    <citation type="submission" date="2016-11" db="UniProtKB">
        <authorList>
            <consortium name="WormBaseParasite"/>
        </authorList>
    </citation>
    <scope>IDENTIFICATION</scope>
</reference>
<dbReference type="GO" id="GO:0035249">
    <property type="term" value="P:synaptic transmission, glutamatergic"/>
    <property type="evidence" value="ECO:0007669"/>
    <property type="project" value="TreeGrafter"/>
</dbReference>
<keyword evidence="3 6" id="KW-1133">Transmembrane helix</keyword>
<proteinExistence type="predicted"/>
<dbReference type="FunFam" id="1.20.1250.20:FF:000226">
    <property type="entry name" value="Vesicular GLUtamate transporter"/>
    <property type="match status" value="1"/>
</dbReference>
<feature type="transmembrane region" description="Helical" evidence="6">
    <location>
        <begin position="295"/>
        <end position="316"/>
    </location>
</feature>
<feature type="transmembrane region" description="Helical" evidence="6">
    <location>
        <begin position="235"/>
        <end position="255"/>
    </location>
</feature>
<feature type="domain" description="Major facilitator superfamily (MFS) profile" evidence="7">
    <location>
        <begin position="1"/>
        <end position="386"/>
    </location>
</feature>
<dbReference type="SUPFAM" id="SSF103473">
    <property type="entry name" value="MFS general substrate transporter"/>
    <property type="match status" value="1"/>
</dbReference>
<feature type="transmembrane region" description="Helical" evidence="6">
    <location>
        <begin position="328"/>
        <end position="351"/>
    </location>
</feature>
<sequence length="467" mass="51580">SAELQWSPLVVGAVESSFFWGYLFTQVPGGIIAAKLPATKIFGLAIFCSSFLNLFLPTACHVSFVLVIFIRVLQGLVEGATYPACHGIWRYWAPPLERSRLATIAFCGSYAGAVLGLFLSGLLSDWLGWPAPFYFYGVLGIAWFSVWWFNAFERPGLHPTISEEERVYIETSIGELSTQSDKSMRIPWRKFFTSMPVYAIIVANFARSWSFYLLITEQTKYFRDVHNYDMTESGVFSALPHLVMATIVPLGGQLADRLRKKLLTTTVVRKIFNCGGFGMEAIFLLGVGYSKESTSAIICLIIAVGFSGFAISGYNVNHLDIAPRYASILMGLSNGIGTFSGMLVPVVTVNLVRDRSQQSWSKVFLIASLIHFVGVIFYGVFASGEKQSWAEEAAEAGTDQTARKPPPPPVPPPPQVTKFSNGEPESAGGGDKSLDQNEFFTQNFHQPEFGTVPSYVQQPQQQGQYSY</sequence>
<dbReference type="PROSITE" id="PS50850">
    <property type="entry name" value="MFS"/>
    <property type="match status" value="1"/>
</dbReference>
<dbReference type="PANTHER" id="PTHR11662:SF456">
    <property type="entry name" value="VESICULAR GLUTAMATE TRANSPORTER, ISOFORM A"/>
    <property type="match status" value="1"/>
</dbReference>
<feature type="region of interest" description="Disordered" evidence="5">
    <location>
        <begin position="391"/>
        <end position="440"/>
    </location>
</feature>
<evidence type="ECO:0000256" key="2">
    <source>
        <dbReference type="ARBA" id="ARBA00022692"/>
    </source>
</evidence>
<evidence type="ECO:0000256" key="5">
    <source>
        <dbReference type="SAM" id="MobiDB-lite"/>
    </source>
</evidence>
<evidence type="ECO:0000313" key="10">
    <source>
        <dbReference type="WBParaSite" id="maker-uti_cns_0000187-snap-gene-0.7-mRNA-1"/>
    </source>
</evidence>
<dbReference type="GO" id="GO:0050803">
    <property type="term" value="P:regulation of synapse structure or activity"/>
    <property type="evidence" value="ECO:0007669"/>
    <property type="project" value="TreeGrafter"/>
</dbReference>
<feature type="transmembrane region" description="Helical" evidence="6">
    <location>
        <begin position="363"/>
        <end position="381"/>
    </location>
</feature>
<protein>
    <submittedName>
        <fullName evidence="9 10">MFS domain-containing protein</fullName>
    </submittedName>
</protein>
<dbReference type="GO" id="GO:0005326">
    <property type="term" value="F:neurotransmitter transmembrane transporter activity"/>
    <property type="evidence" value="ECO:0007669"/>
    <property type="project" value="TreeGrafter"/>
</dbReference>
<feature type="transmembrane region" description="Helical" evidence="6">
    <location>
        <begin position="133"/>
        <end position="152"/>
    </location>
</feature>
<dbReference type="WBParaSite" id="maker-uti_cns_0000160-snap-gene-0.42-mRNA-1">
    <property type="protein sequence ID" value="maker-uti_cns_0000160-snap-gene-0.42-mRNA-1"/>
    <property type="gene ID" value="maker-uti_cns_0000160-snap-gene-0.42"/>
</dbReference>
<dbReference type="FunFam" id="1.20.1250.20:FF:000264">
    <property type="entry name" value="vesicular glutamate transporter 1"/>
    <property type="match status" value="1"/>
</dbReference>
<dbReference type="GO" id="GO:0098700">
    <property type="term" value="P:neurotransmitter loading into synaptic vesicle"/>
    <property type="evidence" value="ECO:0007669"/>
    <property type="project" value="TreeGrafter"/>
</dbReference>
<dbReference type="AlphaFoldDB" id="A0A1I8FWN9"/>
<accession>A0A1I8FWN9</accession>
<dbReference type="WBParaSite" id="maker-uti_cns_0045678-snap-gene-0.26-mRNA-1">
    <property type="protein sequence ID" value="maker-uti_cns_0045678-snap-gene-0.26-mRNA-1"/>
    <property type="gene ID" value="maker-uti_cns_0045678-snap-gene-0.26"/>
</dbReference>
<keyword evidence="8" id="KW-1185">Reference proteome</keyword>
<dbReference type="Gene3D" id="1.20.1250.20">
    <property type="entry name" value="MFS general substrate transporter like domains"/>
    <property type="match status" value="2"/>
</dbReference>
<evidence type="ECO:0000259" key="7">
    <source>
        <dbReference type="PROSITE" id="PS50850"/>
    </source>
</evidence>
<evidence type="ECO:0000313" key="9">
    <source>
        <dbReference type="WBParaSite" id="maker-uti_cns_0000160-snap-gene-0.42-mRNA-1"/>
    </source>
</evidence>
<dbReference type="Proteomes" id="UP000095280">
    <property type="component" value="Unplaced"/>
</dbReference>
<organism evidence="8 9">
    <name type="scientific">Macrostomum lignano</name>
    <dbReference type="NCBI Taxonomy" id="282301"/>
    <lineage>
        <taxon>Eukaryota</taxon>
        <taxon>Metazoa</taxon>
        <taxon>Spiralia</taxon>
        <taxon>Lophotrochozoa</taxon>
        <taxon>Platyhelminthes</taxon>
        <taxon>Rhabditophora</taxon>
        <taxon>Macrostomorpha</taxon>
        <taxon>Macrostomida</taxon>
        <taxon>Macrostomidae</taxon>
        <taxon>Macrostomum</taxon>
    </lineage>
</organism>
<dbReference type="InterPro" id="IPR020846">
    <property type="entry name" value="MFS_dom"/>
</dbReference>
<dbReference type="WBParaSite" id="maker-uti_cns_0000187-snap-gene-0.7-mRNA-1">
    <property type="protein sequence ID" value="maker-uti_cns_0000187-snap-gene-0.7-mRNA-1"/>
    <property type="gene ID" value="maker-uti_cns_0000187-snap-gene-0.7"/>
</dbReference>
<evidence type="ECO:0000256" key="3">
    <source>
        <dbReference type="ARBA" id="ARBA00022989"/>
    </source>
</evidence>
<dbReference type="InterPro" id="IPR036259">
    <property type="entry name" value="MFS_trans_sf"/>
</dbReference>
<name>A0A1I8FWN9_9PLAT</name>
<dbReference type="GO" id="GO:0030672">
    <property type="term" value="C:synaptic vesicle membrane"/>
    <property type="evidence" value="ECO:0007669"/>
    <property type="project" value="TreeGrafter"/>
</dbReference>
<feature type="transmembrane region" description="Helical" evidence="6">
    <location>
        <begin position="191"/>
        <end position="215"/>
    </location>
</feature>
<dbReference type="PANTHER" id="PTHR11662">
    <property type="entry name" value="SOLUTE CARRIER FAMILY 17"/>
    <property type="match status" value="1"/>
</dbReference>
<feature type="compositionally biased region" description="Pro residues" evidence="5">
    <location>
        <begin position="404"/>
        <end position="415"/>
    </location>
</feature>
<feature type="transmembrane region" description="Helical" evidence="6">
    <location>
        <begin position="62"/>
        <end position="89"/>
    </location>
</feature>
<evidence type="ECO:0000313" key="8">
    <source>
        <dbReference type="Proteomes" id="UP000095280"/>
    </source>
</evidence>
<dbReference type="InterPro" id="IPR050382">
    <property type="entry name" value="MFS_Na/Anion_cotransporter"/>
</dbReference>
<dbReference type="GO" id="GO:0005313">
    <property type="term" value="F:L-glutamate transmembrane transporter activity"/>
    <property type="evidence" value="ECO:0007669"/>
    <property type="project" value="TreeGrafter"/>
</dbReference>
<keyword evidence="2 6" id="KW-0812">Transmembrane</keyword>
<evidence type="ECO:0000256" key="4">
    <source>
        <dbReference type="ARBA" id="ARBA00023136"/>
    </source>
</evidence>
<keyword evidence="4 6" id="KW-0472">Membrane</keyword>
<dbReference type="InterPro" id="IPR011701">
    <property type="entry name" value="MFS"/>
</dbReference>
<feature type="transmembrane region" description="Helical" evidence="6">
    <location>
        <begin position="267"/>
        <end position="289"/>
    </location>
</feature>
<comment type="subcellular location">
    <subcellularLocation>
        <location evidence="1">Membrane</location>
        <topology evidence="1">Multi-pass membrane protein</topology>
    </subcellularLocation>
</comment>
<dbReference type="GO" id="GO:0060076">
    <property type="term" value="C:excitatory synapse"/>
    <property type="evidence" value="ECO:0007669"/>
    <property type="project" value="TreeGrafter"/>
</dbReference>